<accession>U1XVK7</accession>
<evidence type="ECO:0000313" key="2">
    <source>
        <dbReference type="Proteomes" id="UP000016511"/>
    </source>
</evidence>
<evidence type="ECO:0000313" key="1">
    <source>
        <dbReference type="EMBL" id="ERI04062.1"/>
    </source>
</evidence>
<proteinExistence type="predicted"/>
<gene>
    <name evidence="1" type="ORF">HMPREF0083_06180</name>
</gene>
<dbReference type="AlphaFoldDB" id="U1XVK7"/>
<comment type="caution">
    <text evidence="1">The sequence shown here is derived from an EMBL/GenBank/DDBJ whole genome shotgun (WGS) entry which is preliminary data.</text>
</comment>
<reference evidence="1 2" key="1">
    <citation type="submission" date="2013-08" db="EMBL/GenBank/DDBJ databases">
        <authorList>
            <person name="Weinstock G."/>
            <person name="Sodergren E."/>
            <person name="Wylie T."/>
            <person name="Fulton L."/>
            <person name="Fulton R."/>
            <person name="Fronick C."/>
            <person name="O'Laughlin M."/>
            <person name="Godfrey J."/>
            <person name="Miner T."/>
            <person name="Herter B."/>
            <person name="Appelbaum E."/>
            <person name="Cordes M."/>
            <person name="Lek S."/>
            <person name="Wollam A."/>
            <person name="Pepin K.H."/>
            <person name="Palsikar V.B."/>
            <person name="Mitreva M."/>
            <person name="Wilson R.K."/>
        </authorList>
    </citation>
    <scope>NUCLEOTIDE SEQUENCE [LARGE SCALE GENOMIC DNA]</scope>
    <source>
        <strain evidence="1 2">ATCC 12856</strain>
    </source>
</reference>
<dbReference type="Proteomes" id="UP000016511">
    <property type="component" value="Unassembled WGS sequence"/>
</dbReference>
<organism evidence="1 2">
    <name type="scientific">Aneurinibacillus aneurinilyticus ATCC 12856</name>
    <dbReference type="NCBI Taxonomy" id="649747"/>
    <lineage>
        <taxon>Bacteria</taxon>
        <taxon>Bacillati</taxon>
        <taxon>Bacillota</taxon>
        <taxon>Bacilli</taxon>
        <taxon>Bacillales</taxon>
        <taxon>Paenibacillaceae</taxon>
        <taxon>Aneurinibacillus group</taxon>
        <taxon>Aneurinibacillus</taxon>
    </lineage>
</organism>
<protein>
    <submittedName>
        <fullName evidence="1">Uncharacterized protein</fullName>
    </submittedName>
</protein>
<sequence>MCHSNKTWFLFWYSVNGNDVKIQIMYSTGVLCTKNNTKKNGELFLIYY</sequence>
<name>U1XVK7_ANEAE</name>
<dbReference type="HOGENOM" id="CLU_3148852_0_0_9"/>
<dbReference type="EMBL" id="AWSJ01000393">
    <property type="protein sequence ID" value="ERI04062.1"/>
    <property type="molecule type" value="Genomic_DNA"/>
</dbReference>
<keyword evidence="2" id="KW-1185">Reference proteome</keyword>